<organism evidence="1 2">
    <name type="scientific">Paraburkholderia steynii</name>
    <dbReference type="NCBI Taxonomy" id="1245441"/>
    <lineage>
        <taxon>Bacteria</taxon>
        <taxon>Pseudomonadati</taxon>
        <taxon>Pseudomonadota</taxon>
        <taxon>Betaproteobacteria</taxon>
        <taxon>Burkholderiales</taxon>
        <taxon>Burkholderiaceae</taxon>
        <taxon>Paraburkholderia</taxon>
    </lineage>
</organism>
<sequence length="139" mass="15405">MSRKSSSRSRPPLGKSMLLPLPVARIRSLSLEHHLALETITSGHGNVDLLVSLLKAVYTAWYLREEMPASAGNRPFQHAEAALERCIARAERGEAWEMLDADKSAIEKVLVLHDKQLATVPAHRFLMALDSLNHFAVGD</sequence>
<accession>A0A4R0XEC4</accession>
<evidence type="ECO:0000313" key="2">
    <source>
        <dbReference type="Proteomes" id="UP000294200"/>
    </source>
</evidence>
<dbReference type="EMBL" id="MWML01000030">
    <property type="protein sequence ID" value="TCG08624.1"/>
    <property type="molecule type" value="Genomic_DNA"/>
</dbReference>
<gene>
    <name evidence="1" type="ORF">BZM27_10965</name>
</gene>
<reference evidence="1 2" key="1">
    <citation type="submission" date="2017-02" db="EMBL/GenBank/DDBJ databases">
        <title>Paraburkholderia sophoroidis sp. nov. and Paraburkholderia steynii sp. nov. rhizobial symbionts of the fynbos legume Hypocalyptus sophoroides.</title>
        <authorList>
            <person name="Steenkamp E.T."/>
            <person name="Beukes C.W."/>
            <person name="Van Zyl E."/>
            <person name="Avontuur J."/>
            <person name="Chan W.Y."/>
            <person name="Hassen A."/>
            <person name="Palmer M."/>
            <person name="Mthombeni L."/>
            <person name="Phalane F."/>
            <person name="Sereme K."/>
            <person name="Venter S.N."/>
        </authorList>
    </citation>
    <scope>NUCLEOTIDE SEQUENCE [LARGE SCALE GENOMIC DNA]</scope>
    <source>
        <strain evidence="1 2">HC1.1ba</strain>
    </source>
</reference>
<proteinExistence type="predicted"/>
<evidence type="ECO:0000313" key="1">
    <source>
        <dbReference type="EMBL" id="TCG08624.1"/>
    </source>
</evidence>
<protein>
    <recommendedName>
        <fullName evidence="3">Fis family transcriptional regulator</fullName>
    </recommendedName>
</protein>
<name>A0A4R0XEC4_9BURK</name>
<keyword evidence="2" id="KW-1185">Reference proteome</keyword>
<dbReference type="Proteomes" id="UP000294200">
    <property type="component" value="Unassembled WGS sequence"/>
</dbReference>
<dbReference type="AlphaFoldDB" id="A0A4R0XEC4"/>
<comment type="caution">
    <text evidence="1">The sequence shown here is derived from an EMBL/GenBank/DDBJ whole genome shotgun (WGS) entry which is preliminary data.</text>
</comment>
<evidence type="ECO:0008006" key="3">
    <source>
        <dbReference type="Google" id="ProtNLM"/>
    </source>
</evidence>